<dbReference type="Pfam" id="PF07589">
    <property type="entry name" value="PEP-CTERM"/>
    <property type="match status" value="1"/>
</dbReference>
<dbReference type="Proteomes" id="UP000317894">
    <property type="component" value="Unassembled WGS sequence"/>
</dbReference>
<dbReference type="SUPFAM" id="SSF49785">
    <property type="entry name" value="Galactose-binding domain-like"/>
    <property type="match status" value="1"/>
</dbReference>
<feature type="chain" id="PRO_5021861545" evidence="1">
    <location>
        <begin position="23"/>
        <end position="208"/>
    </location>
</feature>
<dbReference type="EMBL" id="VJWA01000001">
    <property type="protein sequence ID" value="TRW17495.1"/>
    <property type="molecule type" value="Genomic_DNA"/>
</dbReference>
<organism evidence="3 4">
    <name type="scientific">Glacieibacterium frigidum</name>
    <dbReference type="NCBI Taxonomy" id="2593303"/>
    <lineage>
        <taxon>Bacteria</taxon>
        <taxon>Pseudomonadati</taxon>
        <taxon>Pseudomonadota</taxon>
        <taxon>Alphaproteobacteria</taxon>
        <taxon>Sphingomonadales</taxon>
        <taxon>Sphingosinicellaceae</taxon>
        <taxon>Glacieibacterium</taxon>
    </lineage>
</organism>
<dbReference type="AlphaFoldDB" id="A0A552UGZ8"/>
<dbReference type="OrthoDB" id="7571274at2"/>
<name>A0A552UGZ8_9SPHN</name>
<comment type="caution">
    <text evidence="3">The sequence shown here is derived from an EMBL/GenBank/DDBJ whole genome shotgun (WGS) entry which is preliminary data.</text>
</comment>
<gene>
    <name evidence="3" type="ORF">FMM06_04875</name>
</gene>
<dbReference type="NCBIfam" id="NF035944">
    <property type="entry name" value="PEPxxWA-CTERM"/>
    <property type="match status" value="1"/>
</dbReference>
<feature type="signal peptide" evidence="1">
    <location>
        <begin position="1"/>
        <end position="22"/>
    </location>
</feature>
<protein>
    <submittedName>
        <fullName evidence="3">PEP-CTERM sorting domain-containing protein</fullName>
    </submittedName>
</protein>
<proteinExistence type="predicted"/>
<evidence type="ECO:0000259" key="2">
    <source>
        <dbReference type="Pfam" id="PF07589"/>
    </source>
</evidence>
<keyword evidence="1" id="KW-0732">Signal</keyword>
<dbReference type="NCBIfam" id="TIGR02595">
    <property type="entry name" value="PEP_CTERM"/>
    <property type="match status" value="1"/>
</dbReference>
<evidence type="ECO:0000256" key="1">
    <source>
        <dbReference type="SAM" id="SignalP"/>
    </source>
</evidence>
<dbReference type="InterPro" id="IPR008979">
    <property type="entry name" value="Galactose-bd-like_sf"/>
</dbReference>
<sequence>MLKTGMTAALAATMLLAGPAAAVTVTGAKTIRITNLVPTWLQVGEVQAIEAVTGTNVALTSNGGTATGSGNYDTTSTPDKAIDGLAPVSYPLIYHSDSAAAEEFLLITLAAPTSLSSLTVFGRADFGSRDLFGITIFDSLGATLFSGQLDNRALAGGGNTLTFDVAPPVGGVPEPASWALMIGGFGLVGGAMRRRGANADGLASRAAA</sequence>
<evidence type="ECO:0000313" key="4">
    <source>
        <dbReference type="Proteomes" id="UP000317894"/>
    </source>
</evidence>
<reference evidence="3 4" key="1">
    <citation type="submission" date="2019-07" db="EMBL/GenBank/DDBJ databases">
        <title>Novel species isolated from glacier.</title>
        <authorList>
            <person name="Liu Q."/>
            <person name="Xin Y.-H."/>
        </authorList>
    </citation>
    <scope>NUCLEOTIDE SEQUENCE [LARGE SCALE GENOMIC DNA]</scope>
    <source>
        <strain evidence="3 4">LB1R16</strain>
    </source>
</reference>
<keyword evidence="4" id="KW-1185">Reference proteome</keyword>
<accession>A0A552UGZ8</accession>
<feature type="domain" description="Ice-binding protein C-terminal" evidence="2">
    <location>
        <begin position="172"/>
        <end position="195"/>
    </location>
</feature>
<dbReference type="InterPro" id="IPR013424">
    <property type="entry name" value="Ice-binding_C"/>
</dbReference>
<evidence type="ECO:0000313" key="3">
    <source>
        <dbReference type="EMBL" id="TRW17495.1"/>
    </source>
</evidence>